<dbReference type="SUPFAM" id="SSF51338">
    <property type="entry name" value="Composite domain of metallo-dependent hydrolases"/>
    <property type="match status" value="1"/>
</dbReference>
<evidence type="ECO:0000313" key="2">
    <source>
        <dbReference type="EMBL" id="GHH96781.1"/>
    </source>
</evidence>
<dbReference type="CDD" id="cd01300">
    <property type="entry name" value="YtcJ_like"/>
    <property type="match status" value="1"/>
</dbReference>
<feature type="domain" description="Amidohydrolase 3" evidence="1">
    <location>
        <begin position="55"/>
        <end position="516"/>
    </location>
</feature>
<comment type="caution">
    <text evidence="2">The sequence shown here is derived from an EMBL/GenBank/DDBJ whole genome shotgun (WGS) entry which is preliminary data.</text>
</comment>
<dbReference type="InterPro" id="IPR033932">
    <property type="entry name" value="YtcJ-like"/>
</dbReference>
<gene>
    <name evidence="2" type="ORF">AM1BK_03240</name>
</gene>
<dbReference type="RefSeq" id="WP_191269035.1">
    <property type="nucleotide sequence ID" value="NZ_BNDS01000001.1"/>
</dbReference>
<protein>
    <submittedName>
        <fullName evidence="2">Amidohydrolase</fullName>
    </submittedName>
</protein>
<evidence type="ECO:0000259" key="1">
    <source>
        <dbReference type="Pfam" id="PF07969"/>
    </source>
</evidence>
<dbReference type="Pfam" id="PF07969">
    <property type="entry name" value="Amidohydro_3"/>
    <property type="match status" value="1"/>
</dbReference>
<sequence length="526" mass="57525">MPITPADFVIENASVITMDSQCPFAKGVAVADGKITALISSENENYPIKPGGKRINGKGLTLLPGLIDAHCHLRAQISHELSVSCSRNSINSIEEIINAIRQEAKCLPPGTWIRATGYDPFYLKEERHPNRWDLDQAAPNHPVRLRHVTRHASVLNSAALTLAGIGPTSSEPPGMKVDRNYETGMPTGVIYGGDTWLSQFVIPPITAAQLKTGAIHLQKKLLSRGITSVQDATPTNGLGDLEFWANRIDQENWSIPIQLMANEKNHLTLTKHLAKEFSPEISTRLEMGSVKVVLEALPELYPSLDELSRIAVTATSRNVPIAVHAVDPEMVWTATEAIRSAQDNYPEKKIRHRIEHLSLCPDAFLPAISELGIIVVTNPSLIYNHGDRYLIDVDPLEQEWLYRMNSLRSANISMAAGSDAPIASFDPWIGIKTACIRASISGNVVGPAEKLSRWQALKMYTTGAALAGGWEKVRGKIHPGYQADLIALDLDPLNCSLEALSHINVLAAWSSGNLVYSGKPIFSLFS</sequence>
<evidence type="ECO:0000313" key="3">
    <source>
        <dbReference type="Proteomes" id="UP000637074"/>
    </source>
</evidence>
<dbReference type="InterPro" id="IPR013108">
    <property type="entry name" value="Amidohydro_3"/>
</dbReference>
<dbReference type="PANTHER" id="PTHR22642:SF2">
    <property type="entry name" value="PROTEIN LONG AFTER FAR-RED 3"/>
    <property type="match status" value="1"/>
</dbReference>
<reference evidence="2 3" key="1">
    <citation type="journal article" date="2022" name="Int. J. Syst. Evol. Microbiol.">
        <title>Neobacillus kokaensis sp. nov., isolated from soil.</title>
        <authorList>
            <person name="Yuki K."/>
            <person name="Matsubara H."/>
            <person name="Yamaguchi S."/>
        </authorList>
    </citation>
    <scope>NUCLEOTIDE SEQUENCE [LARGE SCALE GENOMIC DNA]</scope>
    <source>
        <strain evidence="2 3">LOB 377</strain>
    </source>
</reference>
<proteinExistence type="predicted"/>
<dbReference type="Gene3D" id="3.20.20.140">
    <property type="entry name" value="Metal-dependent hydrolases"/>
    <property type="match status" value="1"/>
</dbReference>
<dbReference type="Gene3D" id="2.30.40.10">
    <property type="entry name" value="Urease, subunit C, domain 1"/>
    <property type="match status" value="1"/>
</dbReference>
<dbReference type="EMBL" id="BNDS01000001">
    <property type="protein sequence ID" value="GHH96781.1"/>
    <property type="molecule type" value="Genomic_DNA"/>
</dbReference>
<dbReference type="PANTHER" id="PTHR22642">
    <property type="entry name" value="IMIDAZOLONEPROPIONASE"/>
    <property type="match status" value="1"/>
</dbReference>
<dbReference type="InterPro" id="IPR011059">
    <property type="entry name" value="Metal-dep_hydrolase_composite"/>
</dbReference>
<name>A0ABQ3MXZ2_9BACI</name>
<organism evidence="2 3">
    <name type="scientific">Neobacillus kokaensis</name>
    <dbReference type="NCBI Taxonomy" id="2759023"/>
    <lineage>
        <taxon>Bacteria</taxon>
        <taxon>Bacillati</taxon>
        <taxon>Bacillota</taxon>
        <taxon>Bacilli</taxon>
        <taxon>Bacillales</taxon>
        <taxon>Bacillaceae</taxon>
        <taxon>Neobacillus</taxon>
    </lineage>
</organism>
<dbReference type="SUPFAM" id="SSF51556">
    <property type="entry name" value="Metallo-dependent hydrolases"/>
    <property type="match status" value="1"/>
</dbReference>
<dbReference type="Proteomes" id="UP000637074">
    <property type="component" value="Unassembled WGS sequence"/>
</dbReference>
<accession>A0ABQ3MXZ2</accession>
<dbReference type="Gene3D" id="3.10.310.70">
    <property type="match status" value="1"/>
</dbReference>
<keyword evidence="3" id="KW-1185">Reference proteome</keyword>
<dbReference type="InterPro" id="IPR032466">
    <property type="entry name" value="Metal_Hydrolase"/>
</dbReference>